<dbReference type="EMBL" id="JAPFRF010000004">
    <property type="protein sequence ID" value="KAJ7335655.1"/>
    <property type="molecule type" value="Genomic_DNA"/>
</dbReference>
<evidence type="ECO:0000313" key="2">
    <source>
        <dbReference type="Proteomes" id="UP001142489"/>
    </source>
</evidence>
<proteinExistence type="predicted"/>
<sequence length="107" mass="11807">MQVNSPAASWNPPNLLVVQQLDPSEQFGRRHGWLDEKGRGSEGTRLLKLLTQASATQISKGKARSYSPTAFKEIAVASSPLNDQASSDLLLKQEIQCLPLGLYRKSW</sequence>
<name>A0A9Q1B4W6_9SAUR</name>
<dbReference type="Proteomes" id="UP001142489">
    <property type="component" value="Unassembled WGS sequence"/>
</dbReference>
<organism evidence="1 2">
    <name type="scientific">Phrynocephalus forsythii</name>
    <dbReference type="NCBI Taxonomy" id="171643"/>
    <lineage>
        <taxon>Eukaryota</taxon>
        <taxon>Metazoa</taxon>
        <taxon>Chordata</taxon>
        <taxon>Craniata</taxon>
        <taxon>Vertebrata</taxon>
        <taxon>Euteleostomi</taxon>
        <taxon>Lepidosauria</taxon>
        <taxon>Squamata</taxon>
        <taxon>Bifurcata</taxon>
        <taxon>Unidentata</taxon>
        <taxon>Episquamata</taxon>
        <taxon>Toxicofera</taxon>
        <taxon>Iguania</taxon>
        <taxon>Acrodonta</taxon>
        <taxon>Agamidae</taxon>
        <taxon>Agaminae</taxon>
        <taxon>Phrynocephalus</taxon>
    </lineage>
</organism>
<gene>
    <name evidence="1" type="ORF">JRQ81_013596</name>
</gene>
<accession>A0A9Q1B4W6</accession>
<keyword evidence="2" id="KW-1185">Reference proteome</keyword>
<reference evidence="1" key="1">
    <citation type="journal article" date="2023" name="DNA Res.">
        <title>Chromosome-level genome assembly of Phrynocephalus forsythii using third-generation DNA sequencing and Hi-C analysis.</title>
        <authorList>
            <person name="Qi Y."/>
            <person name="Zhao W."/>
            <person name="Zhao Y."/>
            <person name="Niu C."/>
            <person name="Cao S."/>
            <person name="Zhang Y."/>
        </authorList>
    </citation>
    <scope>NUCLEOTIDE SEQUENCE</scope>
    <source>
        <tissue evidence="1">Muscle</tissue>
    </source>
</reference>
<evidence type="ECO:0000313" key="1">
    <source>
        <dbReference type="EMBL" id="KAJ7335655.1"/>
    </source>
</evidence>
<comment type="caution">
    <text evidence="1">The sequence shown here is derived from an EMBL/GenBank/DDBJ whole genome shotgun (WGS) entry which is preliminary data.</text>
</comment>
<dbReference type="AlphaFoldDB" id="A0A9Q1B4W6"/>
<protein>
    <submittedName>
        <fullName evidence="1">Uncharacterized protein</fullName>
    </submittedName>
</protein>